<organism evidence="2 3">
    <name type="scientific">Phoenicibacter congonensis</name>
    <dbReference type="NCBI Taxonomy" id="1944646"/>
    <lineage>
        <taxon>Bacteria</taxon>
        <taxon>Bacillati</taxon>
        <taxon>Actinomycetota</taxon>
        <taxon>Coriobacteriia</taxon>
        <taxon>Eggerthellales</taxon>
        <taxon>Eggerthellaceae</taxon>
        <taxon>Phoenicibacter</taxon>
    </lineage>
</organism>
<gene>
    <name evidence="2" type="ORF">Q3982_00680</name>
</gene>
<feature type="transmembrane region" description="Helical" evidence="1">
    <location>
        <begin position="82"/>
        <end position="99"/>
    </location>
</feature>
<protein>
    <submittedName>
        <fullName evidence="2">Uncharacterized protein</fullName>
    </submittedName>
</protein>
<dbReference type="AlphaFoldDB" id="A0AA43RG94"/>
<keyword evidence="3" id="KW-1185">Reference proteome</keyword>
<keyword evidence="1" id="KW-0472">Membrane</keyword>
<dbReference type="EMBL" id="JAUMVS010000004">
    <property type="protein sequence ID" value="MDO4841180.1"/>
    <property type="molecule type" value="Genomic_DNA"/>
</dbReference>
<name>A0AA43RG94_9ACTN</name>
<evidence type="ECO:0000313" key="3">
    <source>
        <dbReference type="Proteomes" id="UP001168575"/>
    </source>
</evidence>
<accession>A0AA43RG94</accession>
<keyword evidence="1" id="KW-1133">Transmembrane helix</keyword>
<sequence length="117" mass="12034">MHKALRISLPESLSKALVIFTVALFVQLAVICPSSFVYAEENTGEASTEIYLVASDSGTVPAGSSTTITKSDLPTTSDETPIVPFAVVGACTVVAIVASKKLATSRNSNDQGGGNLS</sequence>
<dbReference type="Proteomes" id="UP001168575">
    <property type="component" value="Unassembled WGS sequence"/>
</dbReference>
<evidence type="ECO:0000256" key="1">
    <source>
        <dbReference type="SAM" id="Phobius"/>
    </source>
</evidence>
<reference evidence="2" key="1">
    <citation type="submission" date="2023-07" db="EMBL/GenBank/DDBJ databases">
        <title>Between Cages and Wild: Unraveling the Impact of Captivity on Animal Microbiomes and Antimicrobial Resistance.</title>
        <authorList>
            <person name="Schmartz G.P."/>
            <person name="Rehner J."/>
            <person name="Schuff M.J."/>
            <person name="Becker S.L."/>
            <person name="Kravczyk M."/>
            <person name="Gurevich A."/>
            <person name="Francke R."/>
            <person name="Mueller R."/>
            <person name="Keller V."/>
            <person name="Keller A."/>
        </authorList>
    </citation>
    <scope>NUCLEOTIDE SEQUENCE</scope>
    <source>
        <strain evidence="2">S12M_St_49</strain>
    </source>
</reference>
<keyword evidence="1" id="KW-0812">Transmembrane</keyword>
<proteinExistence type="predicted"/>
<evidence type="ECO:0000313" key="2">
    <source>
        <dbReference type="EMBL" id="MDO4841180.1"/>
    </source>
</evidence>
<comment type="caution">
    <text evidence="2">The sequence shown here is derived from an EMBL/GenBank/DDBJ whole genome shotgun (WGS) entry which is preliminary data.</text>
</comment>